<feature type="signal peptide" evidence="6">
    <location>
        <begin position="1"/>
        <end position="19"/>
    </location>
</feature>
<protein>
    <submittedName>
        <fullName evidence="8">Cerberus-like</fullName>
    </submittedName>
</protein>
<dbReference type="GeneID" id="107747438"/>
<dbReference type="InterPro" id="IPR029034">
    <property type="entry name" value="Cystine-knot_cytokine"/>
</dbReference>
<comment type="similarity">
    <text evidence="2 6">Belongs to the DAN family.</text>
</comment>
<evidence type="ECO:0000256" key="1">
    <source>
        <dbReference type="ARBA" id="ARBA00004613"/>
    </source>
</evidence>
<dbReference type="OrthoDB" id="9950584at2759"/>
<evidence type="ECO:0000256" key="3">
    <source>
        <dbReference type="ARBA" id="ARBA00022525"/>
    </source>
</evidence>
<dbReference type="InterPro" id="IPR016860">
    <property type="entry name" value="Cerberus"/>
</dbReference>
<organism evidence="8 9">
    <name type="scientific">Sinocyclocheilus rhinocerous</name>
    <dbReference type="NCBI Taxonomy" id="307959"/>
    <lineage>
        <taxon>Eukaryota</taxon>
        <taxon>Metazoa</taxon>
        <taxon>Chordata</taxon>
        <taxon>Craniata</taxon>
        <taxon>Vertebrata</taxon>
        <taxon>Euteleostomi</taxon>
        <taxon>Actinopterygii</taxon>
        <taxon>Neopterygii</taxon>
        <taxon>Teleostei</taxon>
        <taxon>Ostariophysi</taxon>
        <taxon>Cypriniformes</taxon>
        <taxon>Cyprinidae</taxon>
        <taxon>Cyprininae</taxon>
        <taxon>Sinocyclocheilus</taxon>
    </lineage>
</organism>
<dbReference type="CTD" id="199699"/>
<dbReference type="SMART" id="SM00041">
    <property type="entry name" value="CT"/>
    <property type="match status" value="1"/>
</dbReference>
<keyword evidence="9" id="KW-1185">Reference proteome</keyword>
<evidence type="ECO:0000313" key="8">
    <source>
        <dbReference type="Ensembl" id="ENSSRHP00000041592.1"/>
    </source>
</evidence>
<reference evidence="8" key="2">
    <citation type="submission" date="2025-09" db="UniProtKB">
        <authorList>
            <consortium name="Ensembl"/>
        </authorList>
    </citation>
    <scope>IDENTIFICATION</scope>
</reference>
<keyword evidence="3 6" id="KW-0964">Secreted</keyword>
<feature type="chain" id="PRO_5025721177" evidence="6">
    <location>
        <begin position="20"/>
        <end position="252"/>
    </location>
</feature>
<evidence type="ECO:0000259" key="7">
    <source>
        <dbReference type="SMART" id="SM00041"/>
    </source>
</evidence>
<dbReference type="Gene3D" id="2.10.90.10">
    <property type="entry name" value="Cystine-knot cytokines"/>
    <property type="match status" value="1"/>
</dbReference>
<gene>
    <name evidence="8" type="primary">dand5</name>
</gene>
<dbReference type="GO" id="GO:0061371">
    <property type="term" value="P:determination of heart left/right asymmetry"/>
    <property type="evidence" value="ECO:0007669"/>
    <property type="project" value="TreeGrafter"/>
</dbReference>
<accession>A0A673IVA5</accession>
<dbReference type="GO" id="GO:0032926">
    <property type="term" value="P:negative regulation of activin receptor signaling pathway"/>
    <property type="evidence" value="ECO:0007669"/>
    <property type="project" value="UniProtKB-ARBA"/>
</dbReference>
<proteinExistence type="inferred from homology"/>
<evidence type="ECO:0000256" key="5">
    <source>
        <dbReference type="ARBA" id="ARBA00023157"/>
    </source>
</evidence>
<evidence type="ECO:0000313" key="9">
    <source>
        <dbReference type="Proteomes" id="UP000472270"/>
    </source>
</evidence>
<reference evidence="8" key="1">
    <citation type="submission" date="2025-08" db="UniProtKB">
        <authorList>
            <consortium name="Ensembl"/>
        </authorList>
    </citation>
    <scope>IDENTIFICATION</scope>
</reference>
<evidence type="ECO:0000256" key="4">
    <source>
        <dbReference type="ARBA" id="ARBA00022729"/>
    </source>
</evidence>
<dbReference type="Ensembl" id="ENSSRHT00000042773.1">
    <property type="protein sequence ID" value="ENSSRHP00000041592.1"/>
    <property type="gene ID" value="ENSSRHG00000021092.1"/>
</dbReference>
<keyword evidence="5" id="KW-1015">Disulfide bond</keyword>
<dbReference type="InterPro" id="IPR004133">
    <property type="entry name" value="DAN_dom"/>
</dbReference>
<dbReference type="Proteomes" id="UP000472270">
    <property type="component" value="Unassembled WGS sequence"/>
</dbReference>
<keyword evidence="4 6" id="KW-0732">Signal</keyword>
<dbReference type="Pfam" id="PF03045">
    <property type="entry name" value="DAN"/>
    <property type="match status" value="1"/>
</dbReference>
<sequence length="252" mass="27857">MTFQISFFILLSVVTLVGAFSPRSVFQRDFHRHVAKDFESSGNGPDEPLRGSVRVVKLSPHFLRRAAGSHVSSTNSPSRGAFPAFLVLGRPGPSVLSHNKPAALLPQVSASSTNADARRKQGLEMWQKVMHKSERSKEAVALRINPKDTSKQSCAAVPFTQRLTEDGCETVTVHNNLCYGQCSSMFVPSSGESRGQQRAQCTRCSPSKSRSVLVPLRCGTEVRERRVMIVEECKCETSSEEVKVQNTEMFHF</sequence>
<feature type="domain" description="CTCK" evidence="7">
    <location>
        <begin position="156"/>
        <end position="239"/>
    </location>
</feature>
<comment type="subcellular location">
    <subcellularLocation>
        <location evidence="1 6">Secreted</location>
    </subcellularLocation>
</comment>
<dbReference type="KEGG" id="srx:107747438"/>
<dbReference type="GO" id="GO:0005576">
    <property type="term" value="C:extracellular region"/>
    <property type="evidence" value="ECO:0007669"/>
    <property type="project" value="UniProtKB-SubCell"/>
</dbReference>
<evidence type="ECO:0000256" key="6">
    <source>
        <dbReference type="PIRNR" id="PIRNR027807"/>
    </source>
</evidence>
<dbReference type="InterPro" id="IPR006207">
    <property type="entry name" value="Cys_knot_C"/>
</dbReference>
<dbReference type="PANTHER" id="PTHR15273">
    <property type="entry name" value="DAN DOMAIN FAMILY MEMBER 5"/>
    <property type="match status" value="1"/>
</dbReference>
<dbReference type="AlphaFoldDB" id="A0A673IVA5"/>
<dbReference type="PIRSF" id="PIRSF027807">
    <property type="entry name" value="Cerberus"/>
    <property type="match status" value="1"/>
</dbReference>
<evidence type="ECO:0000256" key="2">
    <source>
        <dbReference type="ARBA" id="ARBA00007872"/>
    </source>
</evidence>
<name>A0A673IVA5_9TELE</name>
<dbReference type="PANTHER" id="PTHR15273:SF8">
    <property type="entry name" value="CERBERUS"/>
    <property type="match status" value="1"/>
</dbReference>
<dbReference type="RefSeq" id="XP_016417424.1">
    <property type="nucleotide sequence ID" value="XM_016561938.1"/>
</dbReference>